<keyword evidence="9 12" id="KW-0472">Membrane</keyword>
<organism evidence="14 15">
    <name type="scientific">Peptidiphaga gingivicola</name>
    <dbReference type="NCBI Taxonomy" id="2741497"/>
    <lineage>
        <taxon>Bacteria</taxon>
        <taxon>Bacillati</taxon>
        <taxon>Actinomycetota</taxon>
        <taxon>Actinomycetes</taxon>
        <taxon>Actinomycetales</taxon>
        <taxon>Actinomycetaceae</taxon>
        <taxon>Peptidiphaga</taxon>
    </lineage>
</organism>
<reference evidence="14 15" key="1">
    <citation type="submission" date="2016-04" db="EMBL/GenBank/DDBJ databases">
        <title>Peptidophaga gingivicola gen. nov., sp. nov., isolated from human subgingival plaque.</title>
        <authorList>
            <person name="Beall C.J."/>
            <person name="Mokrzan E.M."/>
            <person name="Griffen A.L."/>
            <person name="Leys E.J."/>
        </authorList>
    </citation>
    <scope>NUCLEOTIDE SEQUENCE [LARGE SCALE GENOMIC DNA]</scope>
    <source>
        <strain evidence="14 15">BA112</strain>
    </source>
</reference>
<dbReference type="InterPro" id="IPR008250">
    <property type="entry name" value="ATPase_P-typ_transduc_dom_A_sf"/>
</dbReference>
<feature type="transmembrane region" description="Helical" evidence="12">
    <location>
        <begin position="154"/>
        <end position="176"/>
    </location>
</feature>
<dbReference type="GO" id="GO:0005507">
    <property type="term" value="F:copper ion binding"/>
    <property type="evidence" value="ECO:0007669"/>
    <property type="project" value="TreeGrafter"/>
</dbReference>
<dbReference type="GO" id="GO:0016887">
    <property type="term" value="F:ATP hydrolysis activity"/>
    <property type="evidence" value="ECO:0007669"/>
    <property type="project" value="InterPro"/>
</dbReference>
<keyword evidence="15" id="KW-1185">Reference proteome</keyword>
<dbReference type="InterPro" id="IPR017969">
    <property type="entry name" value="Heavy-metal-associated_CS"/>
</dbReference>
<feature type="transmembrane region" description="Helical" evidence="12">
    <location>
        <begin position="188"/>
        <end position="213"/>
    </location>
</feature>
<keyword evidence="6 12" id="KW-0067">ATP-binding</keyword>
<proteinExistence type="inferred from homology"/>
<feature type="transmembrane region" description="Helical" evidence="12">
    <location>
        <begin position="726"/>
        <end position="745"/>
    </location>
</feature>
<comment type="similarity">
    <text evidence="2 12">Belongs to the cation transport ATPase (P-type) (TC 3.A.3) family. Type IB subfamily.</text>
</comment>
<dbReference type="InterPro" id="IPR023214">
    <property type="entry name" value="HAD_sf"/>
</dbReference>
<dbReference type="InterPro" id="IPR036163">
    <property type="entry name" value="HMA_dom_sf"/>
</dbReference>
<dbReference type="Gene3D" id="3.40.1110.10">
    <property type="entry name" value="Calcium-transporting ATPase, cytoplasmic domain N"/>
    <property type="match status" value="1"/>
</dbReference>
<dbReference type="InterPro" id="IPR023298">
    <property type="entry name" value="ATPase_P-typ_TM_dom_sf"/>
</dbReference>
<feature type="transmembrane region" description="Helical" evidence="12">
    <location>
        <begin position="128"/>
        <end position="148"/>
    </location>
</feature>
<evidence type="ECO:0000313" key="14">
    <source>
        <dbReference type="EMBL" id="OAP86108.1"/>
    </source>
</evidence>
<dbReference type="STRING" id="1823756.A4H34_02725"/>
<dbReference type="PANTHER" id="PTHR43520:SF8">
    <property type="entry name" value="P-TYPE CU(+) TRANSPORTER"/>
    <property type="match status" value="1"/>
</dbReference>
<dbReference type="InterPro" id="IPR059000">
    <property type="entry name" value="ATPase_P-type_domA"/>
</dbReference>
<dbReference type="NCBIfam" id="TIGR01525">
    <property type="entry name" value="ATPase-IB_hvy"/>
    <property type="match status" value="1"/>
</dbReference>
<dbReference type="PROSITE" id="PS01229">
    <property type="entry name" value="COF_2"/>
    <property type="match status" value="1"/>
</dbReference>
<dbReference type="NCBIfam" id="TIGR01511">
    <property type="entry name" value="ATPase-IB1_Cu"/>
    <property type="match status" value="1"/>
</dbReference>
<dbReference type="Pfam" id="PF00702">
    <property type="entry name" value="Hydrolase"/>
    <property type="match status" value="1"/>
</dbReference>
<dbReference type="GO" id="GO:0043682">
    <property type="term" value="F:P-type divalent copper transporter activity"/>
    <property type="evidence" value="ECO:0007669"/>
    <property type="project" value="TreeGrafter"/>
</dbReference>
<evidence type="ECO:0000256" key="11">
    <source>
        <dbReference type="ARBA" id="ARBA00074171"/>
    </source>
</evidence>
<dbReference type="Gene3D" id="3.40.50.1000">
    <property type="entry name" value="HAD superfamily/HAD-like"/>
    <property type="match status" value="1"/>
</dbReference>
<evidence type="ECO:0000256" key="1">
    <source>
        <dbReference type="ARBA" id="ARBA00004651"/>
    </source>
</evidence>
<dbReference type="RefSeq" id="WP_009197885.1">
    <property type="nucleotide sequence ID" value="NZ_LVZK01000001.1"/>
</dbReference>
<dbReference type="SUPFAM" id="SSF81665">
    <property type="entry name" value="Calcium ATPase, transmembrane domain M"/>
    <property type="match status" value="1"/>
</dbReference>
<evidence type="ECO:0000256" key="7">
    <source>
        <dbReference type="ARBA" id="ARBA00022967"/>
    </source>
</evidence>
<dbReference type="OrthoDB" id="7059309at2"/>
<dbReference type="PROSITE" id="PS00154">
    <property type="entry name" value="ATPASE_E1_E2"/>
    <property type="match status" value="1"/>
</dbReference>
<dbReference type="NCBIfam" id="TIGR01512">
    <property type="entry name" value="ATPase-IB2_Cd"/>
    <property type="match status" value="1"/>
</dbReference>
<dbReference type="FunFam" id="3.30.70.100:FF:000005">
    <property type="entry name" value="Copper-exporting P-type ATPase A"/>
    <property type="match status" value="1"/>
</dbReference>
<dbReference type="Pfam" id="PF00122">
    <property type="entry name" value="E1-E2_ATPase"/>
    <property type="match status" value="1"/>
</dbReference>
<keyword evidence="3 12" id="KW-0812">Transmembrane</keyword>
<dbReference type="SUPFAM" id="SSF81653">
    <property type="entry name" value="Calcium ATPase, transduction domain A"/>
    <property type="match status" value="1"/>
</dbReference>
<dbReference type="GO" id="GO:0005886">
    <property type="term" value="C:plasma membrane"/>
    <property type="evidence" value="ECO:0007669"/>
    <property type="project" value="UniProtKB-SubCell"/>
</dbReference>
<evidence type="ECO:0000256" key="5">
    <source>
        <dbReference type="ARBA" id="ARBA00022741"/>
    </source>
</evidence>
<dbReference type="InterPro" id="IPR036412">
    <property type="entry name" value="HAD-like_sf"/>
</dbReference>
<feature type="transmembrane region" description="Helical" evidence="12">
    <location>
        <begin position="233"/>
        <end position="251"/>
    </location>
</feature>
<dbReference type="GO" id="GO:0005524">
    <property type="term" value="F:ATP binding"/>
    <property type="evidence" value="ECO:0007669"/>
    <property type="project" value="UniProtKB-UniRule"/>
</dbReference>
<evidence type="ECO:0000256" key="8">
    <source>
        <dbReference type="ARBA" id="ARBA00022989"/>
    </source>
</evidence>
<evidence type="ECO:0000256" key="10">
    <source>
        <dbReference type="ARBA" id="ARBA00049360"/>
    </source>
</evidence>
<evidence type="ECO:0000256" key="4">
    <source>
        <dbReference type="ARBA" id="ARBA00022723"/>
    </source>
</evidence>
<evidence type="ECO:0000256" key="9">
    <source>
        <dbReference type="ARBA" id="ARBA00023136"/>
    </source>
</evidence>
<comment type="caution">
    <text evidence="14">The sequence shown here is derived from an EMBL/GenBank/DDBJ whole genome shotgun (WGS) entry which is preliminary data.</text>
</comment>
<dbReference type="SUPFAM" id="SSF55008">
    <property type="entry name" value="HMA, heavy metal-associated domain"/>
    <property type="match status" value="1"/>
</dbReference>
<dbReference type="InterPro" id="IPR027256">
    <property type="entry name" value="P-typ_ATPase_IB"/>
</dbReference>
<dbReference type="NCBIfam" id="TIGR01494">
    <property type="entry name" value="ATPase_P-type"/>
    <property type="match status" value="1"/>
</dbReference>
<dbReference type="PRINTS" id="PR00119">
    <property type="entry name" value="CATATPASE"/>
</dbReference>
<dbReference type="CDD" id="cd00371">
    <property type="entry name" value="HMA"/>
    <property type="match status" value="1"/>
</dbReference>
<dbReference type="SUPFAM" id="SSF56784">
    <property type="entry name" value="HAD-like"/>
    <property type="match status" value="1"/>
</dbReference>
<dbReference type="Gene3D" id="2.70.150.10">
    <property type="entry name" value="Calcium-transporting ATPase, cytoplasmic transduction domain A"/>
    <property type="match status" value="1"/>
</dbReference>
<dbReference type="PROSITE" id="PS50846">
    <property type="entry name" value="HMA_2"/>
    <property type="match status" value="1"/>
</dbReference>
<evidence type="ECO:0000256" key="3">
    <source>
        <dbReference type="ARBA" id="ARBA00022692"/>
    </source>
</evidence>
<keyword evidence="4 12" id="KW-0479">Metal-binding</keyword>
<dbReference type="AlphaFoldDB" id="A0A179B329"/>
<gene>
    <name evidence="14" type="ORF">A4H34_02725</name>
</gene>
<comment type="catalytic activity">
    <reaction evidence="10">
        <text>ATP + H2O = ADP + phosphate + H(+)</text>
        <dbReference type="Rhea" id="RHEA:13065"/>
        <dbReference type="ChEBI" id="CHEBI:15377"/>
        <dbReference type="ChEBI" id="CHEBI:15378"/>
        <dbReference type="ChEBI" id="CHEBI:30616"/>
        <dbReference type="ChEBI" id="CHEBI:43474"/>
        <dbReference type="ChEBI" id="CHEBI:456216"/>
    </reaction>
</comment>
<comment type="subcellular location">
    <subcellularLocation>
        <location evidence="1">Cell membrane</location>
        <topology evidence="1">Multi-pass membrane protein</topology>
    </subcellularLocation>
</comment>
<dbReference type="Pfam" id="PF00403">
    <property type="entry name" value="HMA"/>
    <property type="match status" value="1"/>
</dbReference>
<dbReference type="FunFam" id="2.70.150.10:FF:000002">
    <property type="entry name" value="Copper-transporting ATPase 1, putative"/>
    <property type="match status" value="1"/>
</dbReference>
<feature type="domain" description="HMA" evidence="13">
    <location>
        <begin position="19"/>
        <end position="85"/>
    </location>
</feature>
<keyword evidence="12" id="KW-1003">Cell membrane</keyword>
<protein>
    <recommendedName>
        <fullName evidence="11">Cation-transporting P-type ATPase B</fullName>
    </recommendedName>
</protein>
<feature type="transmembrane region" description="Helical" evidence="12">
    <location>
        <begin position="417"/>
        <end position="444"/>
    </location>
</feature>
<dbReference type="InterPro" id="IPR023299">
    <property type="entry name" value="ATPase_P-typ_cyto_dom_N"/>
</dbReference>
<dbReference type="Proteomes" id="UP000078368">
    <property type="component" value="Unassembled WGS sequence"/>
</dbReference>
<evidence type="ECO:0000256" key="12">
    <source>
        <dbReference type="RuleBase" id="RU362081"/>
    </source>
</evidence>
<dbReference type="GO" id="GO:0055070">
    <property type="term" value="P:copper ion homeostasis"/>
    <property type="evidence" value="ECO:0007669"/>
    <property type="project" value="TreeGrafter"/>
</dbReference>
<dbReference type="InterPro" id="IPR001757">
    <property type="entry name" value="P_typ_ATPase"/>
</dbReference>
<dbReference type="InterPro" id="IPR006121">
    <property type="entry name" value="HMA_dom"/>
</dbReference>
<evidence type="ECO:0000313" key="15">
    <source>
        <dbReference type="Proteomes" id="UP000078368"/>
    </source>
</evidence>
<keyword evidence="5 12" id="KW-0547">Nucleotide-binding</keyword>
<evidence type="ECO:0000256" key="6">
    <source>
        <dbReference type="ARBA" id="ARBA00022840"/>
    </source>
</evidence>
<dbReference type="PRINTS" id="PR00943">
    <property type="entry name" value="CUATPASE"/>
</dbReference>
<dbReference type="CDD" id="cd02094">
    <property type="entry name" value="P-type_ATPase_Cu-like"/>
    <property type="match status" value="1"/>
</dbReference>
<evidence type="ECO:0000259" key="13">
    <source>
        <dbReference type="PROSITE" id="PS50846"/>
    </source>
</evidence>
<dbReference type="PROSITE" id="PS01047">
    <property type="entry name" value="HMA_1"/>
    <property type="match status" value="1"/>
</dbReference>
<dbReference type="InterPro" id="IPR018303">
    <property type="entry name" value="ATPase_P-typ_P_site"/>
</dbReference>
<keyword evidence="7" id="KW-1278">Translocase</keyword>
<feature type="transmembrane region" description="Helical" evidence="12">
    <location>
        <begin position="389"/>
        <end position="411"/>
    </location>
</feature>
<name>A0A179B329_9ACTO</name>
<dbReference type="EMBL" id="LVZK01000001">
    <property type="protein sequence ID" value="OAP86108.1"/>
    <property type="molecule type" value="Genomic_DNA"/>
</dbReference>
<dbReference type="PANTHER" id="PTHR43520">
    <property type="entry name" value="ATP7, ISOFORM B"/>
    <property type="match status" value="1"/>
</dbReference>
<accession>A0A179B329</accession>
<sequence length="771" mass="78531">MQPGADPARSSADPARPQTEVELAVTGMTCASCVARVEKKLNKIPGVTAIVNLATEKAHVEWADAAGPSDADLVGTVEKAGYGATVLRRITTDDAGERTVQASEAARGAEEAAARAASARVADLRRRFWAALVLSTPIVAVSMAPAWQFPGWQWAVGALSLPVAFWCGWPFLKAAWRAGRHGSTTMDTLVALGILASMGWSAWALLWGGAGRIGYTMGMTGIHGLGHSGTPHLYFESAAFIVTFLLLGRWLESRSRRSAGDALRSLLDLAPTTATRVRREGGGVVEETIDAAELEVGDEFLVRPGETVATDGLVVEGESAVDASLLTGESIPVDVGPGSKLTGGAVNTFGALTVRAVRVGEETTLARMGRLLTEAQTGKAPVQRLADKVSAVFVPAVIAIAAIAFATRLALGNPLEMALASAITVLVVACPCALGLATPTALLVGSGRASRLGILIKGPETLESAHGVQTIVLDKTGTLTTGTMAVSAVRPAEGVGERELLAAAAGVERGSEHPIAKAIVALAHERGIEPKAVESVAARAGNGVEGILDGRRIAAGTARWLAEEGVEGASGLGGEPGASVVGVALEGSLLGAFDIRDAVRPESAAAVAELKSLGLHPVLATGDNEAAASAVAAEVGIDDVRAGILPEGKVGIVEELRAAGQKVAMVGDGVNDAAALAGADLSIAMGSGADVAKEAADITVVSSDIRSVGAAIRISAQTLRIIKENLAWAFGYNVVAIPVAVAGFIVPGIAAAAMASSSVIVVANSLRLRRA</sequence>
<dbReference type="Gene3D" id="3.30.70.100">
    <property type="match status" value="1"/>
</dbReference>
<keyword evidence="8 12" id="KW-1133">Transmembrane helix</keyword>
<evidence type="ECO:0000256" key="2">
    <source>
        <dbReference type="ARBA" id="ARBA00006024"/>
    </source>
</evidence>